<comment type="caution">
    <text evidence="2">The sequence shown here is derived from an EMBL/GenBank/DDBJ whole genome shotgun (WGS) entry which is preliminary data.</text>
</comment>
<gene>
    <name evidence="2" type="ORF">GCM10010140_67630</name>
</gene>
<evidence type="ECO:0000313" key="3">
    <source>
        <dbReference type="Proteomes" id="UP000611554"/>
    </source>
</evidence>
<protein>
    <submittedName>
        <fullName evidence="2">Uncharacterized protein</fullName>
    </submittedName>
</protein>
<organism evidence="2 3">
    <name type="scientific">Streptosporangium pseudovulgare</name>
    <dbReference type="NCBI Taxonomy" id="35765"/>
    <lineage>
        <taxon>Bacteria</taxon>
        <taxon>Bacillati</taxon>
        <taxon>Actinomycetota</taxon>
        <taxon>Actinomycetes</taxon>
        <taxon>Streptosporangiales</taxon>
        <taxon>Streptosporangiaceae</taxon>
        <taxon>Streptosporangium</taxon>
    </lineage>
</organism>
<feature type="compositionally biased region" description="Basic and acidic residues" evidence="1">
    <location>
        <begin position="65"/>
        <end position="77"/>
    </location>
</feature>
<feature type="region of interest" description="Disordered" evidence="1">
    <location>
        <begin position="1"/>
        <end position="160"/>
    </location>
</feature>
<feature type="compositionally biased region" description="Low complexity" evidence="1">
    <location>
        <begin position="101"/>
        <end position="134"/>
    </location>
</feature>
<sequence length="245" mass="25851">MTAMNEKLERIKDRLVHGTGETREETVREETAWQETARPADGAPAGPPEQEGASPAGVLPGDRLVAGRRDDPARDGLADDDTAPTAVITDRPGDAPGGSGAPSPVTAAYGVPGAHGAHGALDAHGAPLPGRGVPSPAPGGPSPARDDGHSPTGGGPLFEHDADGIRRRWQEVQVGFVDDPRDSVTRADALLEELVGSLRTALERRTASLRQRWDGDEHDTERLRTALRDYRATLEQLLNLSSGTR</sequence>
<keyword evidence="3" id="KW-1185">Reference proteome</keyword>
<dbReference type="Proteomes" id="UP000611554">
    <property type="component" value="Unassembled WGS sequence"/>
</dbReference>
<evidence type="ECO:0000256" key="1">
    <source>
        <dbReference type="SAM" id="MobiDB-lite"/>
    </source>
</evidence>
<name>A0ABQ2RF65_9ACTN</name>
<dbReference type="EMBL" id="BMQJ01000024">
    <property type="protein sequence ID" value="GGQ27915.1"/>
    <property type="molecule type" value="Genomic_DNA"/>
</dbReference>
<proteinExistence type="predicted"/>
<feature type="compositionally biased region" description="Basic and acidic residues" evidence="1">
    <location>
        <begin position="1"/>
        <end position="31"/>
    </location>
</feature>
<reference evidence="3" key="1">
    <citation type="journal article" date="2019" name="Int. J. Syst. Evol. Microbiol.">
        <title>The Global Catalogue of Microorganisms (GCM) 10K type strain sequencing project: providing services to taxonomists for standard genome sequencing and annotation.</title>
        <authorList>
            <consortium name="The Broad Institute Genomics Platform"/>
            <consortium name="The Broad Institute Genome Sequencing Center for Infectious Disease"/>
            <person name="Wu L."/>
            <person name="Ma J."/>
        </authorList>
    </citation>
    <scope>NUCLEOTIDE SEQUENCE [LARGE SCALE GENOMIC DNA]</scope>
    <source>
        <strain evidence="3">JCM 3115</strain>
    </source>
</reference>
<evidence type="ECO:0000313" key="2">
    <source>
        <dbReference type="EMBL" id="GGQ27915.1"/>
    </source>
</evidence>
<feature type="compositionally biased region" description="Low complexity" evidence="1">
    <location>
        <begin position="39"/>
        <end position="57"/>
    </location>
</feature>
<accession>A0ABQ2RF65</accession>